<organism evidence="2 3">
    <name type="scientific">Conexibacter arvalis</name>
    <dbReference type="NCBI Taxonomy" id="912552"/>
    <lineage>
        <taxon>Bacteria</taxon>
        <taxon>Bacillati</taxon>
        <taxon>Actinomycetota</taxon>
        <taxon>Thermoleophilia</taxon>
        <taxon>Solirubrobacterales</taxon>
        <taxon>Conexibacteraceae</taxon>
        <taxon>Conexibacter</taxon>
    </lineage>
</organism>
<evidence type="ECO:0000313" key="2">
    <source>
        <dbReference type="EMBL" id="MBB4663025.1"/>
    </source>
</evidence>
<name>A0A840IFC1_9ACTN</name>
<feature type="transmembrane region" description="Helical" evidence="1">
    <location>
        <begin position="12"/>
        <end position="31"/>
    </location>
</feature>
<protein>
    <submittedName>
        <fullName evidence="2">Uncharacterized protein</fullName>
    </submittedName>
</protein>
<evidence type="ECO:0000256" key="1">
    <source>
        <dbReference type="SAM" id="Phobius"/>
    </source>
</evidence>
<proteinExistence type="predicted"/>
<keyword evidence="3" id="KW-1185">Reference proteome</keyword>
<keyword evidence="1" id="KW-0812">Transmembrane</keyword>
<dbReference type="Proteomes" id="UP000585272">
    <property type="component" value="Unassembled WGS sequence"/>
</dbReference>
<sequence length="33" mass="3645">MPHTEIISIRRDRLMLSIAAIDALAAVLALITR</sequence>
<dbReference type="AlphaFoldDB" id="A0A840IFC1"/>
<reference evidence="2 3" key="1">
    <citation type="submission" date="2020-08" db="EMBL/GenBank/DDBJ databases">
        <title>Genomic Encyclopedia of Archaeal and Bacterial Type Strains, Phase II (KMG-II): from individual species to whole genera.</title>
        <authorList>
            <person name="Goeker M."/>
        </authorList>
    </citation>
    <scope>NUCLEOTIDE SEQUENCE [LARGE SCALE GENOMIC DNA]</scope>
    <source>
        <strain evidence="2 3">DSM 23288</strain>
    </source>
</reference>
<gene>
    <name evidence="2" type="ORF">BDZ31_002614</name>
</gene>
<dbReference type="EMBL" id="JACHNU010000003">
    <property type="protein sequence ID" value="MBB4663025.1"/>
    <property type="molecule type" value="Genomic_DNA"/>
</dbReference>
<accession>A0A840IFC1</accession>
<evidence type="ECO:0000313" key="3">
    <source>
        <dbReference type="Proteomes" id="UP000585272"/>
    </source>
</evidence>
<keyword evidence="1" id="KW-1133">Transmembrane helix</keyword>
<comment type="caution">
    <text evidence="2">The sequence shown here is derived from an EMBL/GenBank/DDBJ whole genome shotgun (WGS) entry which is preliminary data.</text>
</comment>
<keyword evidence="1" id="KW-0472">Membrane</keyword>